<dbReference type="EMBL" id="LNFO01002933">
    <property type="protein sequence ID" value="KUF84311.1"/>
    <property type="molecule type" value="Genomic_DNA"/>
</dbReference>
<comment type="caution">
    <text evidence="1">The sequence shown here is derived from an EMBL/GenBank/DDBJ whole genome shotgun (WGS) entry which is preliminary data.</text>
</comment>
<evidence type="ECO:0000313" key="2">
    <source>
        <dbReference type="Proteomes" id="UP000052943"/>
    </source>
</evidence>
<sequence length="119" mass="13273">MSWLIAAIDRSSACSKQIQSFVYNYRRSKMKNTDVVEDMEEIAAESQCSDDLPDTTPFTFGYPLDEDGTPDLGDGSDAEPLVIGVTTKFLLKVATWDPDTFVFHKDATFKLENKAFSTS</sequence>
<name>A0A0W8CJK7_PHYNI</name>
<accession>A0A0W8CJK7</accession>
<dbReference type="Proteomes" id="UP000052943">
    <property type="component" value="Unassembled WGS sequence"/>
</dbReference>
<organism evidence="1 2">
    <name type="scientific">Phytophthora nicotianae</name>
    <name type="common">Potato buckeye rot agent</name>
    <name type="synonym">Phytophthora parasitica</name>
    <dbReference type="NCBI Taxonomy" id="4792"/>
    <lineage>
        <taxon>Eukaryota</taxon>
        <taxon>Sar</taxon>
        <taxon>Stramenopiles</taxon>
        <taxon>Oomycota</taxon>
        <taxon>Peronosporomycetes</taxon>
        <taxon>Peronosporales</taxon>
        <taxon>Peronosporaceae</taxon>
        <taxon>Phytophthora</taxon>
    </lineage>
</organism>
<reference evidence="1 2" key="1">
    <citation type="submission" date="2015-11" db="EMBL/GenBank/DDBJ databases">
        <title>Genomes and virulence difference between two physiological races of Phytophthora nicotianae.</title>
        <authorList>
            <person name="Liu H."/>
            <person name="Ma X."/>
            <person name="Yu H."/>
            <person name="Fang D."/>
            <person name="Li Y."/>
            <person name="Wang X."/>
            <person name="Wang W."/>
            <person name="Dong Y."/>
            <person name="Xiao B."/>
        </authorList>
    </citation>
    <scope>NUCLEOTIDE SEQUENCE [LARGE SCALE GENOMIC DNA]</scope>
    <source>
        <strain evidence="2">race 0</strain>
    </source>
</reference>
<protein>
    <submittedName>
        <fullName evidence="1">Uncharacterized protein</fullName>
    </submittedName>
</protein>
<gene>
    <name evidence="1" type="ORF">AM587_10000397</name>
</gene>
<proteinExistence type="predicted"/>
<evidence type="ECO:0000313" key="1">
    <source>
        <dbReference type="EMBL" id="KUF84311.1"/>
    </source>
</evidence>
<dbReference type="AlphaFoldDB" id="A0A0W8CJK7"/>